<reference evidence="1 3" key="1">
    <citation type="submission" date="2015-07" db="EMBL/GenBank/DDBJ databases">
        <title>Fjat-14205 dsm 2895.</title>
        <authorList>
            <person name="Liu B."/>
            <person name="Wang J."/>
            <person name="Zhu Y."/>
            <person name="Liu G."/>
            <person name="Chen Q."/>
            <person name="Chen Z."/>
            <person name="Lan J."/>
            <person name="Che J."/>
            <person name="Ge C."/>
            <person name="Shi H."/>
            <person name="Pan Z."/>
            <person name="Liu X."/>
        </authorList>
    </citation>
    <scope>NUCLEOTIDE SEQUENCE [LARGE SCALE GENOMIC DNA]</scope>
    <source>
        <strain evidence="1 3">DSM 2895</strain>
    </source>
</reference>
<dbReference type="Proteomes" id="UP000182836">
    <property type="component" value="Unassembled WGS sequence"/>
</dbReference>
<evidence type="ECO:0000313" key="2">
    <source>
        <dbReference type="EMBL" id="SDI39240.1"/>
    </source>
</evidence>
<dbReference type="PATRIC" id="fig|47500.8.peg.6765"/>
<dbReference type="GeneID" id="42305613"/>
<sequence>MQKQLDIVSFLQYELRIVEGRIAFSKEAKEAALASDEYDFAKGFASGFAAGELFALEQKKETLKQLLQVVNGESDPFAIETVEEMAIYEAV</sequence>
<evidence type="ECO:0000313" key="1">
    <source>
        <dbReference type="EMBL" id="KON95837.1"/>
    </source>
</evidence>
<protein>
    <submittedName>
        <fullName evidence="1">Uncharacterized protein</fullName>
    </submittedName>
</protein>
<gene>
    <name evidence="1" type="ORF">AF333_10410</name>
    <name evidence="2" type="ORF">SAMN04487909_103314</name>
</gene>
<organism evidence="1 3">
    <name type="scientific">Aneurinibacillus migulanus</name>
    <name type="common">Bacillus migulanus</name>
    <dbReference type="NCBI Taxonomy" id="47500"/>
    <lineage>
        <taxon>Bacteria</taxon>
        <taxon>Bacillati</taxon>
        <taxon>Bacillota</taxon>
        <taxon>Bacilli</taxon>
        <taxon>Bacillales</taxon>
        <taxon>Paenibacillaceae</taxon>
        <taxon>Aneurinibacillus group</taxon>
        <taxon>Aneurinibacillus</taxon>
    </lineage>
</organism>
<keyword evidence="3" id="KW-1185">Reference proteome</keyword>
<dbReference type="RefSeq" id="WP_043065913.1">
    <property type="nucleotide sequence ID" value="NZ_BJOA01000232.1"/>
</dbReference>
<evidence type="ECO:0000313" key="3">
    <source>
        <dbReference type="Proteomes" id="UP000037269"/>
    </source>
</evidence>
<dbReference type="AlphaFoldDB" id="A0A0D1V864"/>
<dbReference type="EMBL" id="FNED01000003">
    <property type="protein sequence ID" value="SDI39240.1"/>
    <property type="molecule type" value="Genomic_DNA"/>
</dbReference>
<name>A0A0D1V864_ANEMI</name>
<dbReference type="Proteomes" id="UP000037269">
    <property type="component" value="Unassembled WGS sequence"/>
</dbReference>
<reference evidence="2 4" key="2">
    <citation type="submission" date="2016-10" db="EMBL/GenBank/DDBJ databases">
        <authorList>
            <person name="de Groot N.N."/>
        </authorList>
    </citation>
    <scope>NUCLEOTIDE SEQUENCE [LARGE SCALE GENOMIC DNA]</scope>
    <source>
        <strain evidence="2 4">DSM 2895</strain>
    </source>
</reference>
<accession>A0A0D1V864</accession>
<proteinExistence type="predicted"/>
<evidence type="ECO:0000313" key="4">
    <source>
        <dbReference type="Proteomes" id="UP000182836"/>
    </source>
</evidence>
<dbReference type="EMBL" id="LGUG01000004">
    <property type="protein sequence ID" value="KON95837.1"/>
    <property type="molecule type" value="Genomic_DNA"/>
</dbReference>